<dbReference type="WBParaSite" id="TREG1_49370.1">
    <property type="protein sequence ID" value="TREG1_49370.1"/>
    <property type="gene ID" value="TREG1_49370"/>
</dbReference>
<evidence type="ECO:0000259" key="2">
    <source>
        <dbReference type="PROSITE" id="PS50829"/>
    </source>
</evidence>
<sequence>MAAQPETLKFSQQWIRDLSDGAFNSRRHSSRSPTEDVISSRCPVSSSNCMQKHSSKSIDVSSLARGDRKQDLVSDNVGQPVWSGESVRSTESGCDADRQGQSSGEPSKRYSQCMSSNSVYARNRDANQTVNSTSQCDDVSKHTVQWSNKSTLIPPEPCWHIHSDSTDVMLPSKTGDPMRLGTSAHSVSSPSTGSSEVPYVGSSILSGNPSVVNNPTLNITPNPLNDGMAASQSYGNNNTDPYGQGKRAVSAYYGVKDPEKILDSSMNPNTIWMQQHIWSKSVPQHLHGLNPTDSVSNSVSNFCGVSTTETSRHTSSSVPDVDNIHNFFPRLPAFDRVVQSNSNHPYSLPSNTVQNPSNIMDDERGFMRPDGSDHPDEHMWLYEDPQGRTQGSFSDAQMNEWLMAGIYFTPTLRIRRKCDDTFSTLASYTQLFERVPFVPGPRIPPIQGGINQAMLSFSNSSCLNKINVKSSENAPVDLTSCGNSNSHDHCEGNLVNPGIIGTNSVLLSESQRQLYQHLTDFQTTASNITTNASGTSLSSSQISEESLHNMKLRNPLYGVSNTSAPVSTPISLLNNSISNLRLGDSTEADFKSVLDNSHNLQQQRQPVTSASNFMNLSSLASLNQSFPSFNFQLPVRPQAENGTTIDGLTATANSFLSLVSGPF</sequence>
<keyword evidence="3" id="KW-1185">Reference proteome</keyword>
<reference evidence="3" key="1">
    <citation type="submission" date="2022-06" db="EMBL/GenBank/DDBJ databases">
        <authorList>
            <person name="Berger JAMES D."/>
            <person name="Berger JAMES D."/>
        </authorList>
    </citation>
    <scope>NUCLEOTIDE SEQUENCE [LARGE SCALE GENOMIC DNA]</scope>
</reference>
<feature type="compositionally biased region" description="Polar residues" evidence="1">
    <location>
        <begin position="42"/>
        <end position="60"/>
    </location>
</feature>
<accession>A0AA85JXT6</accession>
<dbReference type="InterPro" id="IPR003169">
    <property type="entry name" value="GYF"/>
</dbReference>
<dbReference type="Proteomes" id="UP000050795">
    <property type="component" value="Unassembled WGS sequence"/>
</dbReference>
<protein>
    <recommendedName>
        <fullName evidence="2">GYF domain-containing protein</fullName>
    </recommendedName>
</protein>
<dbReference type="InterPro" id="IPR035445">
    <property type="entry name" value="GYF-like_dom_sf"/>
</dbReference>
<evidence type="ECO:0000313" key="3">
    <source>
        <dbReference type="Proteomes" id="UP000050795"/>
    </source>
</evidence>
<dbReference type="Pfam" id="PF02213">
    <property type="entry name" value="GYF"/>
    <property type="match status" value="1"/>
</dbReference>
<proteinExistence type="predicted"/>
<feature type="region of interest" description="Disordered" evidence="1">
    <location>
        <begin position="23"/>
        <end position="114"/>
    </location>
</feature>
<feature type="domain" description="GYF" evidence="2">
    <location>
        <begin position="377"/>
        <end position="426"/>
    </location>
</feature>
<organism evidence="3 4">
    <name type="scientific">Trichobilharzia regenti</name>
    <name type="common">Nasal bird schistosome</name>
    <dbReference type="NCBI Taxonomy" id="157069"/>
    <lineage>
        <taxon>Eukaryota</taxon>
        <taxon>Metazoa</taxon>
        <taxon>Spiralia</taxon>
        <taxon>Lophotrochozoa</taxon>
        <taxon>Platyhelminthes</taxon>
        <taxon>Trematoda</taxon>
        <taxon>Digenea</taxon>
        <taxon>Strigeidida</taxon>
        <taxon>Schistosomatoidea</taxon>
        <taxon>Schistosomatidae</taxon>
        <taxon>Trichobilharzia</taxon>
    </lineage>
</organism>
<dbReference type="AlphaFoldDB" id="A0AA85JXT6"/>
<dbReference type="SUPFAM" id="SSF55277">
    <property type="entry name" value="GYF domain"/>
    <property type="match status" value="1"/>
</dbReference>
<reference evidence="4" key="2">
    <citation type="submission" date="2023-11" db="UniProtKB">
        <authorList>
            <consortium name="WormBaseParasite"/>
        </authorList>
    </citation>
    <scope>IDENTIFICATION</scope>
</reference>
<evidence type="ECO:0000256" key="1">
    <source>
        <dbReference type="SAM" id="MobiDB-lite"/>
    </source>
</evidence>
<dbReference type="PROSITE" id="PS50829">
    <property type="entry name" value="GYF"/>
    <property type="match status" value="1"/>
</dbReference>
<feature type="compositionally biased region" description="Polar residues" evidence="1">
    <location>
        <begin position="99"/>
        <end position="114"/>
    </location>
</feature>
<dbReference type="Gene3D" id="3.30.1490.40">
    <property type="match status" value="1"/>
</dbReference>
<name>A0AA85JXT6_TRIRE</name>
<dbReference type="SMART" id="SM00444">
    <property type="entry name" value="GYF"/>
    <property type="match status" value="1"/>
</dbReference>
<evidence type="ECO:0000313" key="4">
    <source>
        <dbReference type="WBParaSite" id="TREG1_49370.1"/>
    </source>
</evidence>